<dbReference type="AlphaFoldDB" id="A0A6A7AVK4"/>
<dbReference type="EMBL" id="MU006328">
    <property type="protein sequence ID" value="KAF2847123.1"/>
    <property type="molecule type" value="Genomic_DNA"/>
</dbReference>
<feature type="region of interest" description="Disordered" evidence="1">
    <location>
        <begin position="335"/>
        <end position="386"/>
    </location>
</feature>
<gene>
    <name evidence="2" type="ORF">T440DRAFT_521117</name>
</gene>
<feature type="region of interest" description="Disordered" evidence="1">
    <location>
        <begin position="266"/>
        <end position="298"/>
    </location>
</feature>
<evidence type="ECO:0000256" key="1">
    <source>
        <dbReference type="SAM" id="MobiDB-lite"/>
    </source>
</evidence>
<feature type="compositionally biased region" description="Polar residues" evidence="1">
    <location>
        <begin position="266"/>
        <end position="278"/>
    </location>
</feature>
<dbReference type="Proteomes" id="UP000799423">
    <property type="component" value="Unassembled WGS sequence"/>
</dbReference>
<accession>A0A6A7AVK4</accession>
<evidence type="ECO:0000313" key="3">
    <source>
        <dbReference type="Proteomes" id="UP000799423"/>
    </source>
</evidence>
<feature type="compositionally biased region" description="Basic and acidic residues" evidence="1">
    <location>
        <begin position="335"/>
        <end position="349"/>
    </location>
</feature>
<sequence>MCNRATYVSLEMLKLGHIPFLHWGQENSVTSRATAARATLPDEDKHSLQVRRTLDQYYYHTLIDTDYRDGTQTISHYQERNDLHRKVITMVDQLWLWVLKSTDGGEDIVISCFPNVDASDRSNHPDLSLRTDILDSINRYIRDKPSSVQSAYDHAGLIAAKCSRNYLDKGSTLDLGKDHQSVLFSEVYETAIGDVMQVEVEEFREFIRKKKENENALVANTNEISGLDKIKDVLDELNTIAVLFQDQRRNLKLFNRAVKAASMNNSDQEGTIGHQSPGYTELTDEGATSGMDFSMGDESNVKISRGQHTTSPYGFSVGNRSKVWIDDMSIGLQEGKESKRVTKSDKSTDKGGTSRIDFTMGDESNVKISRGQHTTSPHGFSVGDRSKVWIDDGSTGLQESWDPEPRTKKLAQVHGTRSVWGDRADPEDFSLPIAMVNASIDDIEGMTKRAEKAYKALNFLVDLKLKHNNVIDSKYSLSLAKKAD</sequence>
<name>A0A6A7AVK4_9PLEO</name>
<evidence type="ECO:0000313" key="2">
    <source>
        <dbReference type="EMBL" id="KAF2847123.1"/>
    </source>
</evidence>
<reference evidence="2" key="1">
    <citation type="submission" date="2020-01" db="EMBL/GenBank/DDBJ databases">
        <authorList>
            <consortium name="DOE Joint Genome Institute"/>
            <person name="Haridas S."/>
            <person name="Albert R."/>
            <person name="Binder M."/>
            <person name="Bloem J."/>
            <person name="Labutti K."/>
            <person name="Salamov A."/>
            <person name="Andreopoulos B."/>
            <person name="Baker S.E."/>
            <person name="Barry K."/>
            <person name="Bills G."/>
            <person name="Bluhm B.H."/>
            <person name="Cannon C."/>
            <person name="Castanera R."/>
            <person name="Culley D.E."/>
            <person name="Daum C."/>
            <person name="Ezra D."/>
            <person name="Gonzalez J.B."/>
            <person name="Henrissat B."/>
            <person name="Kuo A."/>
            <person name="Liang C."/>
            <person name="Lipzen A."/>
            <person name="Lutzoni F."/>
            <person name="Magnuson J."/>
            <person name="Mondo S."/>
            <person name="Nolan M."/>
            <person name="Ohm R."/>
            <person name="Pangilinan J."/>
            <person name="Park H.-J."/>
            <person name="Ramirez L."/>
            <person name="Alfaro M."/>
            <person name="Sun H."/>
            <person name="Tritt A."/>
            <person name="Yoshinaga Y."/>
            <person name="Zwiers L.-H."/>
            <person name="Turgeon B.G."/>
            <person name="Goodwin S.B."/>
            <person name="Spatafora J.W."/>
            <person name="Crous P.W."/>
            <person name="Grigoriev I.V."/>
        </authorList>
    </citation>
    <scope>NUCLEOTIDE SEQUENCE</scope>
    <source>
        <strain evidence="2">IPT5</strain>
    </source>
</reference>
<protein>
    <submittedName>
        <fullName evidence="2">Uncharacterized protein</fullName>
    </submittedName>
</protein>
<proteinExistence type="predicted"/>
<keyword evidence="3" id="KW-1185">Reference proteome</keyword>
<dbReference type="OrthoDB" id="341259at2759"/>
<organism evidence="2 3">
    <name type="scientific">Plenodomus tracheiphilus IPT5</name>
    <dbReference type="NCBI Taxonomy" id="1408161"/>
    <lineage>
        <taxon>Eukaryota</taxon>
        <taxon>Fungi</taxon>
        <taxon>Dikarya</taxon>
        <taxon>Ascomycota</taxon>
        <taxon>Pezizomycotina</taxon>
        <taxon>Dothideomycetes</taxon>
        <taxon>Pleosporomycetidae</taxon>
        <taxon>Pleosporales</taxon>
        <taxon>Pleosporineae</taxon>
        <taxon>Leptosphaeriaceae</taxon>
        <taxon>Plenodomus</taxon>
    </lineage>
</organism>